<dbReference type="OrthoDB" id="6630984at2"/>
<feature type="transmembrane region" description="Helical" evidence="1">
    <location>
        <begin position="160"/>
        <end position="178"/>
    </location>
</feature>
<protein>
    <submittedName>
        <fullName evidence="2">Uncharacterized protein</fullName>
    </submittedName>
</protein>
<dbReference type="AlphaFoldDB" id="A0A2V2BHL9"/>
<evidence type="ECO:0000256" key="1">
    <source>
        <dbReference type="SAM" id="Phobius"/>
    </source>
</evidence>
<keyword evidence="1" id="KW-0472">Membrane</keyword>
<gene>
    <name evidence="2" type="ORF">C7431_11159</name>
</gene>
<name>A0A2V2BHL9_9GAMM</name>
<keyword evidence="1" id="KW-0812">Transmembrane</keyword>
<feature type="transmembrane region" description="Helical" evidence="1">
    <location>
        <begin position="127"/>
        <end position="148"/>
    </location>
</feature>
<accession>A0A2V2BHL9</accession>
<organism evidence="2 3">
    <name type="scientific">Pantoea allii</name>
    <dbReference type="NCBI Taxonomy" id="574096"/>
    <lineage>
        <taxon>Bacteria</taxon>
        <taxon>Pseudomonadati</taxon>
        <taxon>Pseudomonadota</taxon>
        <taxon>Gammaproteobacteria</taxon>
        <taxon>Enterobacterales</taxon>
        <taxon>Erwiniaceae</taxon>
        <taxon>Pantoea</taxon>
    </lineage>
</organism>
<evidence type="ECO:0000313" key="2">
    <source>
        <dbReference type="EMBL" id="PWK94322.1"/>
    </source>
</evidence>
<proteinExistence type="predicted"/>
<dbReference type="RefSeq" id="WP_109718118.1">
    <property type="nucleotide sequence ID" value="NZ_QGHF01000011.1"/>
</dbReference>
<keyword evidence="1" id="KW-1133">Transmembrane helix</keyword>
<evidence type="ECO:0000313" key="3">
    <source>
        <dbReference type="Proteomes" id="UP000245981"/>
    </source>
</evidence>
<feature type="transmembrane region" description="Helical" evidence="1">
    <location>
        <begin position="12"/>
        <end position="30"/>
    </location>
</feature>
<sequence length="213" mass="24282">MIAQIKELISIPLVSAIILAITGAITKKYFQFHRRDFFSRSPSEKIKAVKFFRESSALASNPLDKAEQQFRLESFGLHRDWDLSHKIICFQAVNEPSLIPPLKTVLRYQGMYTTVNGNLNPYQFHKWLVPLVLVILLLFMGAEIYKGYTMSEGTELLKSLPVLGVAFIIWCWVAACALKVSSISKKLNNYIPPESDFKSSETNFSTILNNRYP</sequence>
<comment type="caution">
    <text evidence="2">The sequence shown here is derived from an EMBL/GenBank/DDBJ whole genome shotgun (WGS) entry which is preliminary data.</text>
</comment>
<dbReference type="EMBL" id="QGHF01000011">
    <property type="protein sequence ID" value="PWK94322.1"/>
    <property type="molecule type" value="Genomic_DNA"/>
</dbReference>
<reference evidence="2 3" key="1">
    <citation type="submission" date="2018-05" db="EMBL/GenBank/DDBJ databases">
        <title>Genomic Encyclopedia of Type Strains, Phase IV (KMG-V): Genome sequencing to study the core and pangenomes of soil and plant-associated prokaryotes.</title>
        <authorList>
            <person name="Whitman W."/>
        </authorList>
    </citation>
    <scope>NUCLEOTIDE SEQUENCE [LARGE SCALE GENOMIC DNA]</scope>
    <source>
        <strain evidence="2 3">PNA 200-10</strain>
    </source>
</reference>
<dbReference type="Proteomes" id="UP000245981">
    <property type="component" value="Unassembled WGS sequence"/>
</dbReference>